<dbReference type="InterPro" id="IPR000953">
    <property type="entry name" value="Chromo/chromo_shadow_dom"/>
</dbReference>
<reference evidence="16 17" key="1">
    <citation type="submission" date="2018-10" db="EMBL/GenBank/DDBJ databases">
        <title>Genome assembly for a Yunnan-Guizhou Plateau 3E fish, Anabarilius grahami (Regan), and its evolutionary and genetic applications.</title>
        <authorList>
            <person name="Jiang W."/>
        </authorList>
    </citation>
    <scope>NUCLEOTIDE SEQUENCE [LARGE SCALE GENOMIC DNA]</scope>
    <source>
        <strain evidence="16">AG-KIZ</strain>
        <tissue evidence="16">Muscle</tissue>
    </source>
</reference>
<dbReference type="Gene3D" id="2.40.50.40">
    <property type="match status" value="1"/>
</dbReference>
<keyword evidence="5 12" id="KW-0808">Transferase</keyword>
<dbReference type="AlphaFoldDB" id="A0A3N0YTF6"/>
<organism evidence="16 17">
    <name type="scientific">Anabarilius grahami</name>
    <name type="common">Kanglang fish</name>
    <name type="synonym">Barilius grahami</name>
    <dbReference type="NCBI Taxonomy" id="495550"/>
    <lineage>
        <taxon>Eukaryota</taxon>
        <taxon>Metazoa</taxon>
        <taxon>Chordata</taxon>
        <taxon>Craniata</taxon>
        <taxon>Vertebrata</taxon>
        <taxon>Euteleostomi</taxon>
        <taxon>Actinopterygii</taxon>
        <taxon>Neopterygii</taxon>
        <taxon>Teleostei</taxon>
        <taxon>Ostariophysi</taxon>
        <taxon>Cypriniformes</taxon>
        <taxon>Xenocyprididae</taxon>
        <taxon>Xenocypridinae</taxon>
        <taxon>Xenocypridinae incertae sedis</taxon>
        <taxon>Anabarilius</taxon>
    </lineage>
</organism>
<evidence type="ECO:0000256" key="6">
    <source>
        <dbReference type="ARBA" id="ARBA00022691"/>
    </source>
</evidence>
<dbReference type="Gene3D" id="2.170.270.10">
    <property type="entry name" value="SET domain"/>
    <property type="match status" value="1"/>
</dbReference>
<dbReference type="GO" id="GO:0008270">
    <property type="term" value="F:zinc ion binding"/>
    <property type="evidence" value="ECO:0007669"/>
    <property type="project" value="UniProtKB-UniRule"/>
</dbReference>
<dbReference type="PROSITE" id="PS50013">
    <property type="entry name" value="CHROMO_2"/>
    <property type="match status" value="1"/>
</dbReference>
<dbReference type="Pfam" id="PF00385">
    <property type="entry name" value="Chromo"/>
    <property type="match status" value="1"/>
</dbReference>
<comment type="subcellular location">
    <subcellularLocation>
        <location evidence="2">Chromosome</location>
        <location evidence="2">Centromere</location>
    </subcellularLocation>
    <subcellularLocation>
        <location evidence="1 12">Nucleus</location>
    </subcellularLocation>
</comment>
<dbReference type="EMBL" id="RJVU01027606">
    <property type="protein sequence ID" value="ROL48978.1"/>
    <property type="molecule type" value="Genomic_DNA"/>
</dbReference>
<comment type="similarity">
    <text evidence="12">Belongs to the class V-like SAM-binding methyltransferase superfamily. Histone-lysine methyltransferase family. Suvar3-9 subfamily.</text>
</comment>
<dbReference type="InterPro" id="IPR011381">
    <property type="entry name" value="H3-K9_MeTrfase_SUV39H1/2-like"/>
</dbReference>
<dbReference type="SUPFAM" id="SSF82199">
    <property type="entry name" value="SET domain"/>
    <property type="match status" value="1"/>
</dbReference>
<dbReference type="PANTHER" id="PTHR46223">
    <property type="entry name" value="HISTONE-LYSINE N-METHYLTRANSFERASE SUV39H"/>
    <property type="match status" value="1"/>
</dbReference>
<dbReference type="InterPro" id="IPR023780">
    <property type="entry name" value="Chromo_domain"/>
</dbReference>
<evidence type="ECO:0000259" key="15">
    <source>
        <dbReference type="PROSITE" id="PS50280"/>
    </source>
</evidence>
<gene>
    <name evidence="16" type="ORF">DPX16_7539</name>
</gene>
<evidence type="ECO:0000313" key="17">
    <source>
        <dbReference type="Proteomes" id="UP000281406"/>
    </source>
</evidence>
<evidence type="ECO:0000259" key="14">
    <source>
        <dbReference type="PROSITE" id="PS50013"/>
    </source>
</evidence>
<evidence type="ECO:0000256" key="7">
    <source>
        <dbReference type="ARBA" id="ARBA00022723"/>
    </source>
</evidence>
<dbReference type="PROSITE" id="PS50280">
    <property type="entry name" value="SET"/>
    <property type="match status" value="1"/>
</dbReference>
<evidence type="ECO:0000256" key="4">
    <source>
        <dbReference type="ARBA" id="ARBA00022603"/>
    </source>
</evidence>
<dbReference type="InterPro" id="IPR046341">
    <property type="entry name" value="SET_dom_sf"/>
</dbReference>
<evidence type="ECO:0000256" key="3">
    <source>
        <dbReference type="ARBA" id="ARBA00022454"/>
    </source>
</evidence>
<keyword evidence="10 12" id="KW-0539">Nucleus</keyword>
<evidence type="ECO:0000256" key="10">
    <source>
        <dbReference type="ARBA" id="ARBA00023242"/>
    </source>
</evidence>
<dbReference type="OrthoDB" id="308383at2759"/>
<keyword evidence="3" id="KW-0158">Chromosome</keyword>
<dbReference type="SMART" id="SM00317">
    <property type="entry name" value="SET"/>
    <property type="match status" value="1"/>
</dbReference>
<dbReference type="CDD" id="cd18639">
    <property type="entry name" value="CD_SUV39H1_like"/>
    <property type="match status" value="1"/>
</dbReference>
<dbReference type="PANTHER" id="PTHR46223:SF4">
    <property type="entry name" value="HISTONE-LYSINE N-METHYLTRANSFERASE-RELATED"/>
    <property type="match status" value="1"/>
</dbReference>
<feature type="domain" description="SET" evidence="15">
    <location>
        <begin position="140"/>
        <end position="263"/>
    </location>
</feature>
<dbReference type="InterPro" id="IPR001214">
    <property type="entry name" value="SET_dom"/>
</dbReference>
<feature type="domain" description="Chromo" evidence="14">
    <location>
        <begin position="67"/>
        <end position="125"/>
    </location>
</feature>
<keyword evidence="9 12" id="KW-0156">Chromatin regulator</keyword>
<proteinExistence type="inferred from homology"/>
<accession>A0A3N0YTF6</accession>
<comment type="catalytic activity">
    <reaction evidence="12">
        <text>L-lysyl(9)-[histone H3] + 3 S-adenosyl-L-methionine = N(6),N(6),N(6)-trimethyl-L-lysyl(9)-[histone H3] + 3 S-adenosyl-L-homocysteine + 3 H(+)</text>
        <dbReference type="Rhea" id="RHEA:60276"/>
        <dbReference type="Rhea" id="RHEA-COMP:15538"/>
        <dbReference type="Rhea" id="RHEA-COMP:15546"/>
        <dbReference type="ChEBI" id="CHEBI:15378"/>
        <dbReference type="ChEBI" id="CHEBI:29969"/>
        <dbReference type="ChEBI" id="CHEBI:57856"/>
        <dbReference type="ChEBI" id="CHEBI:59789"/>
        <dbReference type="ChEBI" id="CHEBI:61961"/>
        <dbReference type="EC" id="2.1.1.355"/>
    </reaction>
</comment>
<dbReference type="EC" id="2.1.1.355" evidence="12"/>
<dbReference type="GO" id="GO:0005634">
    <property type="term" value="C:nucleus"/>
    <property type="evidence" value="ECO:0007669"/>
    <property type="project" value="UniProtKB-SubCell"/>
</dbReference>
<evidence type="ECO:0000256" key="8">
    <source>
        <dbReference type="ARBA" id="ARBA00022833"/>
    </source>
</evidence>
<dbReference type="InterPro" id="IPR023779">
    <property type="entry name" value="Chromodomain_CS"/>
</dbReference>
<evidence type="ECO:0000256" key="13">
    <source>
        <dbReference type="PIRSR" id="PIRSR009343-2"/>
    </source>
</evidence>
<evidence type="ECO:0000256" key="2">
    <source>
        <dbReference type="ARBA" id="ARBA00004584"/>
    </source>
</evidence>
<dbReference type="InterPro" id="IPR050973">
    <property type="entry name" value="H3K9_Histone-Lys_N-MTase"/>
</dbReference>
<evidence type="ECO:0000256" key="1">
    <source>
        <dbReference type="ARBA" id="ARBA00004123"/>
    </source>
</evidence>
<keyword evidence="4 12" id="KW-0489">Methyltransferase</keyword>
<evidence type="ECO:0000256" key="5">
    <source>
        <dbReference type="ARBA" id="ARBA00022679"/>
    </source>
</evidence>
<dbReference type="PROSITE" id="PS00598">
    <property type="entry name" value="CHROMO_1"/>
    <property type="match status" value="1"/>
</dbReference>
<feature type="binding site" evidence="13">
    <location>
        <position position="223"/>
    </location>
    <ligand>
        <name>Zn(2+)</name>
        <dbReference type="ChEBI" id="CHEBI:29105"/>
        <label>4</label>
    </ligand>
</feature>
<evidence type="ECO:0000256" key="11">
    <source>
        <dbReference type="ARBA" id="ARBA00023328"/>
    </source>
</evidence>
<dbReference type="InterPro" id="IPR016197">
    <property type="entry name" value="Chromo-like_dom_sf"/>
</dbReference>
<sequence>MPYRVFPVLGIQHAGEVIEVIQANMAQYLKDCRVSCKLSWEDLQALCRRKRLVCKQLKVTKNNFNDYEVEYLCNYKKHKGREFFLVKWKGYAESENTWEPLKNLKCPILLHQFREDMKAALLQASEPLDSASLSAAIVSFLLQKAKQSNGRGWGVRTLQRIYKNSFVMEYLGEIITTEEAERRGVVYDKQGVTYLFDLDYVEDVYTIDAAHYGNISHFVNHSCDPNLQVYNVFIENLDERLPRIAFFAKQGIKAGEELTFDYKMNIDPVDAE</sequence>
<comment type="caution">
    <text evidence="16">The sequence shown here is derived from an EMBL/GenBank/DDBJ whole genome shotgun (WGS) entry which is preliminary data.</text>
</comment>
<dbReference type="Proteomes" id="UP000281406">
    <property type="component" value="Unassembled WGS sequence"/>
</dbReference>
<keyword evidence="8 12" id="KW-0862">Zinc</keyword>
<evidence type="ECO:0000256" key="9">
    <source>
        <dbReference type="ARBA" id="ARBA00022853"/>
    </source>
</evidence>
<dbReference type="PIRSF" id="PIRSF009343">
    <property type="entry name" value="SUV39_SET"/>
    <property type="match status" value="1"/>
</dbReference>
<keyword evidence="11" id="KW-0137">Centromere</keyword>
<dbReference type="GO" id="GO:0000775">
    <property type="term" value="C:chromosome, centromeric region"/>
    <property type="evidence" value="ECO:0007669"/>
    <property type="project" value="UniProtKB-SubCell"/>
</dbReference>
<evidence type="ECO:0000256" key="12">
    <source>
        <dbReference type="PIRNR" id="PIRNR009343"/>
    </source>
</evidence>
<keyword evidence="7 12" id="KW-0479">Metal-binding</keyword>
<protein>
    <recommendedName>
        <fullName evidence="12">Histone-lysine N-methyltransferase</fullName>
        <ecNumber evidence="12">2.1.1.355</ecNumber>
    </recommendedName>
</protein>
<dbReference type="SMART" id="SM00298">
    <property type="entry name" value="CHROMO"/>
    <property type="match status" value="1"/>
</dbReference>
<dbReference type="GO" id="GO:0032259">
    <property type="term" value="P:methylation"/>
    <property type="evidence" value="ECO:0007669"/>
    <property type="project" value="UniProtKB-KW"/>
</dbReference>
<evidence type="ECO:0000313" key="16">
    <source>
        <dbReference type="EMBL" id="ROL48978.1"/>
    </source>
</evidence>
<name>A0A3N0YTF6_ANAGA</name>
<keyword evidence="6 12" id="KW-0949">S-adenosyl-L-methionine</keyword>
<dbReference type="GO" id="GO:0140949">
    <property type="term" value="F:histone H3K9 trimethyltransferase activity"/>
    <property type="evidence" value="ECO:0007669"/>
    <property type="project" value="UniProtKB-EC"/>
</dbReference>
<dbReference type="Pfam" id="PF00856">
    <property type="entry name" value="SET"/>
    <property type="match status" value="1"/>
</dbReference>
<keyword evidence="17" id="KW-1185">Reference proteome</keyword>
<dbReference type="SUPFAM" id="SSF54160">
    <property type="entry name" value="Chromo domain-like"/>
    <property type="match status" value="1"/>
</dbReference>